<organism evidence="1 2">
    <name type="scientific">Halovulum marinum</name>
    <dbReference type="NCBI Taxonomy" id="2662447"/>
    <lineage>
        <taxon>Bacteria</taxon>
        <taxon>Pseudomonadati</taxon>
        <taxon>Pseudomonadota</taxon>
        <taxon>Alphaproteobacteria</taxon>
        <taxon>Rhodobacterales</taxon>
        <taxon>Paracoccaceae</taxon>
        <taxon>Halovulum</taxon>
    </lineage>
</organism>
<evidence type="ECO:0000313" key="1">
    <source>
        <dbReference type="EMBL" id="MSU88229.1"/>
    </source>
</evidence>
<accession>A0A6L5YWC5</accession>
<evidence type="ECO:0000313" key="2">
    <source>
        <dbReference type="Proteomes" id="UP000474957"/>
    </source>
</evidence>
<comment type="caution">
    <text evidence="1">The sequence shown here is derived from an EMBL/GenBank/DDBJ whole genome shotgun (WGS) entry which is preliminary data.</text>
</comment>
<dbReference type="RefSeq" id="WP_154444087.1">
    <property type="nucleotide sequence ID" value="NZ_WIND01000001.1"/>
</dbReference>
<reference evidence="1 2" key="1">
    <citation type="submission" date="2019-10" db="EMBL/GenBank/DDBJ databases">
        <title>Cognatihalovulum marinum gen. nov. sp. nov., a new member of the family Rhodobacteraceae isolated from deep seawater of the Northwest Indian Ocean.</title>
        <authorList>
            <person name="Ruan C."/>
            <person name="Wang J."/>
            <person name="Zheng X."/>
            <person name="Song L."/>
            <person name="Zhu Y."/>
            <person name="Huang Y."/>
            <person name="Lu Z."/>
            <person name="Du W."/>
            <person name="Huang L."/>
            <person name="Dai X."/>
        </authorList>
    </citation>
    <scope>NUCLEOTIDE SEQUENCE [LARGE SCALE GENOMIC DNA]</scope>
    <source>
        <strain evidence="1 2">2CG4</strain>
    </source>
</reference>
<dbReference type="EMBL" id="WIND01000001">
    <property type="protein sequence ID" value="MSU88229.1"/>
    <property type="molecule type" value="Genomic_DNA"/>
</dbReference>
<proteinExistence type="predicted"/>
<protein>
    <submittedName>
        <fullName evidence="1">Uncharacterized protein</fullName>
    </submittedName>
</protein>
<dbReference type="AlphaFoldDB" id="A0A6L5YWC5"/>
<gene>
    <name evidence="1" type="ORF">GE300_01190</name>
</gene>
<sequence>MLEAAFIILVSGCSHDGATCTPVDRIEVAASTRAACEQQLDAALGSATADWPVFTAECRRADTLPPLLVAELPD</sequence>
<keyword evidence="2" id="KW-1185">Reference proteome</keyword>
<name>A0A6L5YWC5_9RHOB</name>
<dbReference type="Proteomes" id="UP000474957">
    <property type="component" value="Unassembled WGS sequence"/>
</dbReference>